<accession>A0AA88Y613</accession>
<dbReference type="AlphaFoldDB" id="A0AA88Y613"/>
<protein>
    <recommendedName>
        <fullName evidence="2">Chitin-binding type-4 domain-containing protein</fullName>
    </recommendedName>
</protein>
<dbReference type="Proteomes" id="UP001186944">
    <property type="component" value="Unassembled WGS sequence"/>
</dbReference>
<feature type="domain" description="Chitin-binding type-4" evidence="2">
    <location>
        <begin position="26"/>
        <end position="213"/>
    </location>
</feature>
<keyword evidence="1" id="KW-0732">Signal</keyword>
<evidence type="ECO:0000313" key="3">
    <source>
        <dbReference type="EMBL" id="KAK3095006.1"/>
    </source>
</evidence>
<organism evidence="3 4">
    <name type="scientific">Pinctada imbricata</name>
    <name type="common">Atlantic pearl-oyster</name>
    <name type="synonym">Pinctada martensii</name>
    <dbReference type="NCBI Taxonomy" id="66713"/>
    <lineage>
        <taxon>Eukaryota</taxon>
        <taxon>Metazoa</taxon>
        <taxon>Spiralia</taxon>
        <taxon>Lophotrochozoa</taxon>
        <taxon>Mollusca</taxon>
        <taxon>Bivalvia</taxon>
        <taxon>Autobranchia</taxon>
        <taxon>Pteriomorphia</taxon>
        <taxon>Pterioida</taxon>
        <taxon>Pterioidea</taxon>
        <taxon>Pteriidae</taxon>
        <taxon>Pinctada</taxon>
    </lineage>
</organism>
<dbReference type="InterPro" id="IPR004302">
    <property type="entry name" value="Cellulose/chitin-bd_N"/>
</dbReference>
<sequence length="222" mass="24881">MERIFLPHISLVGVVIVCLCRGVASHGRLIDPPGRSTMWRYGFNTPFNYNDNQLYCGGKYHQWNVNGGKCGVCGDPYDRTRENEAGGKYATGTISRCYSDTPSPLVVKVKITANHLGYFEFRLCPHNNPSVPVQQECLDEHLLTIYGSEDTRYYIGSDVKEYEVELNIPETVTCSQCVLQWKYNTGNSWGCDENWSCGIGLGEQEQFYGCADISIGVDCNSL</sequence>
<dbReference type="PANTHER" id="PTHR21113:SF4">
    <property type="entry name" value="CHITIN-BINDING TYPE-4 DOMAIN-CONTAINING PROTEIN"/>
    <property type="match status" value="1"/>
</dbReference>
<evidence type="ECO:0000313" key="4">
    <source>
        <dbReference type="Proteomes" id="UP001186944"/>
    </source>
</evidence>
<keyword evidence="4" id="KW-1185">Reference proteome</keyword>
<dbReference type="EMBL" id="VSWD01000008">
    <property type="protein sequence ID" value="KAK3095006.1"/>
    <property type="molecule type" value="Genomic_DNA"/>
</dbReference>
<evidence type="ECO:0000256" key="1">
    <source>
        <dbReference type="SAM" id="SignalP"/>
    </source>
</evidence>
<reference evidence="3" key="1">
    <citation type="submission" date="2019-08" db="EMBL/GenBank/DDBJ databases">
        <title>The improved chromosome-level genome for the pearl oyster Pinctada fucata martensii using PacBio sequencing and Hi-C.</title>
        <authorList>
            <person name="Zheng Z."/>
        </authorList>
    </citation>
    <scope>NUCLEOTIDE SEQUENCE</scope>
    <source>
        <strain evidence="3">ZZ-2019</strain>
        <tissue evidence="3">Adductor muscle</tissue>
    </source>
</reference>
<dbReference type="PANTHER" id="PTHR21113">
    <property type="entry name" value="AGAP001705-PA"/>
    <property type="match status" value="1"/>
</dbReference>
<feature type="signal peptide" evidence="1">
    <location>
        <begin position="1"/>
        <end position="25"/>
    </location>
</feature>
<proteinExistence type="predicted"/>
<name>A0AA88Y613_PINIB</name>
<comment type="caution">
    <text evidence="3">The sequence shown here is derived from an EMBL/GenBank/DDBJ whole genome shotgun (WGS) entry which is preliminary data.</text>
</comment>
<gene>
    <name evidence="3" type="ORF">FSP39_009096</name>
</gene>
<evidence type="ECO:0000259" key="2">
    <source>
        <dbReference type="Pfam" id="PF03067"/>
    </source>
</evidence>
<dbReference type="Pfam" id="PF03067">
    <property type="entry name" value="LPMO_10"/>
    <property type="match status" value="1"/>
</dbReference>
<feature type="chain" id="PRO_5041645831" description="Chitin-binding type-4 domain-containing protein" evidence="1">
    <location>
        <begin position="26"/>
        <end position="222"/>
    </location>
</feature>